<dbReference type="OrthoDB" id="8478472at2"/>
<evidence type="ECO:0000313" key="2">
    <source>
        <dbReference type="EMBL" id="KAB1649790.1"/>
    </source>
</evidence>
<dbReference type="InterPro" id="IPR018766">
    <property type="entry name" value="Zinicin_2"/>
</dbReference>
<gene>
    <name evidence="2" type="ORF">F8O04_06040</name>
</gene>
<accession>A0A6H9WUD1</accession>
<dbReference type="Pfam" id="PF10103">
    <property type="entry name" value="Zincin_2"/>
    <property type="match status" value="1"/>
</dbReference>
<dbReference type="NCBIfam" id="TIGR03624">
    <property type="entry name" value="putative hydrolase"/>
    <property type="match status" value="1"/>
</dbReference>
<proteinExistence type="predicted"/>
<dbReference type="InterPro" id="IPR042271">
    <property type="entry name" value="Zinicin_2_N"/>
</dbReference>
<keyword evidence="2" id="KW-0378">Hydrolase</keyword>
<evidence type="ECO:0000313" key="3">
    <source>
        <dbReference type="Proteomes" id="UP000431744"/>
    </source>
</evidence>
<keyword evidence="2" id="KW-0645">Protease</keyword>
<dbReference type="EMBL" id="WBJY01000001">
    <property type="protein sequence ID" value="KAB1649790.1"/>
    <property type="molecule type" value="Genomic_DNA"/>
</dbReference>
<protein>
    <submittedName>
        <fullName evidence="2">Zinc-dependent metalloprotease</fullName>
    </submittedName>
</protein>
<keyword evidence="3" id="KW-1185">Reference proteome</keyword>
<dbReference type="GO" id="GO:0006508">
    <property type="term" value="P:proteolysis"/>
    <property type="evidence" value="ECO:0007669"/>
    <property type="project" value="UniProtKB-KW"/>
</dbReference>
<feature type="region of interest" description="Disordered" evidence="1">
    <location>
        <begin position="441"/>
        <end position="518"/>
    </location>
</feature>
<dbReference type="AlphaFoldDB" id="A0A6H9WUD1"/>
<sequence length="518" mass="55251">MADRDGANADHEDDRDPQDELREMLRDMLEGGSGFDPSKLAGIGGLPNDPAAVQALMNNMQAALAKQTDGIDWETATEHAKRVARPENREVSPEEAERFQQAFRLAGLWLGEATELGEVAELPQTLTRLEWIGGSMGLWSQLAEPVATSIADALMEVLKDQTPPDMQGMVQQSGAMMRNLGGAMFSVQLGQVIGQLSAEVMAGGDIGMPVFDRPRAALLPQNVATFAEGLDVTASEVELYLAVRELAHARLFSHAKWLQTHLVSSVTAFARGITIDVERIEGLVRDLDPTDSDAIREALSSGAFIPPRTTEQEATLARLETMLALIEGWVDVVTQDATARLPKAEAIAEMVRRRRATGGPAERAFSTLVGLELRPRRLRDASAMWRAVADAHGSAARDALWDHFDALPTSADLDEPTLLVTRLDVGETAGDDFDRELESLLNDPSAFGGAPAGGMGTTHDENEDAVGRPGGAGDTDGTDDGTDGDGNTPGDGRTDGESGTDGDRPETGDAPDAPTGDR</sequence>
<dbReference type="PANTHER" id="PTHR39420">
    <property type="match status" value="1"/>
</dbReference>
<evidence type="ECO:0000256" key="1">
    <source>
        <dbReference type="SAM" id="MobiDB-lite"/>
    </source>
</evidence>
<organism evidence="2 3">
    <name type="scientific">Pseudoclavibacter endophyticus</name>
    <dbReference type="NCBI Taxonomy" id="1778590"/>
    <lineage>
        <taxon>Bacteria</taxon>
        <taxon>Bacillati</taxon>
        <taxon>Actinomycetota</taxon>
        <taxon>Actinomycetes</taxon>
        <taxon>Micrococcales</taxon>
        <taxon>Microbacteriaceae</taxon>
        <taxon>Pseudoclavibacter</taxon>
    </lineage>
</organism>
<reference evidence="2 3" key="1">
    <citation type="submission" date="2019-09" db="EMBL/GenBank/DDBJ databases">
        <title>Phylogeny of genus Pseudoclavibacter and closely related genus.</title>
        <authorList>
            <person name="Li Y."/>
        </authorList>
    </citation>
    <scope>NUCLEOTIDE SEQUENCE [LARGE SCALE GENOMIC DNA]</scope>
    <source>
        <strain evidence="2 3">EGI 60007</strain>
    </source>
</reference>
<dbReference type="SUPFAM" id="SSF55486">
    <property type="entry name" value="Metalloproteases ('zincins'), catalytic domain"/>
    <property type="match status" value="1"/>
</dbReference>
<dbReference type="Gene3D" id="1.20.150.30">
    <property type="entry name" value="Zincin-like metallopeptidase, N-terminal domain"/>
    <property type="match status" value="1"/>
</dbReference>
<name>A0A6H9WUD1_9MICO</name>
<feature type="compositionally biased region" description="Basic and acidic residues" evidence="1">
    <location>
        <begin position="492"/>
        <end position="507"/>
    </location>
</feature>
<dbReference type="RefSeq" id="WP_158028375.1">
    <property type="nucleotide sequence ID" value="NZ_BMHG01000001.1"/>
</dbReference>
<comment type="caution">
    <text evidence="2">The sequence shown here is derived from an EMBL/GenBank/DDBJ whole genome shotgun (WGS) entry which is preliminary data.</text>
</comment>
<keyword evidence="2" id="KW-0482">Metalloprotease</keyword>
<dbReference type="GO" id="GO:0008237">
    <property type="term" value="F:metallopeptidase activity"/>
    <property type="evidence" value="ECO:0007669"/>
    <property type="project" value="UniProtKB-KW"/>
</dbReference>
<feature type="region of interest" description="Disordered" evidence="1">
    <location>
        <begin position="1"/>
        <end position="24"/>
    </location>
</feature>
<dbReference type="Proteomes" id="UP000431744">
    <property type="component" value="Unassembled WGS sequence"/>
</dbReference>
<dbReference type="PANTHER" id="PTHR39420:SF2">
    <property type="entry name" value="HYDROLASE"/>
    <property type="match status" value="1"/>
</dbReference>